<dbReference type="Proteomes" id="UP000630936">
    <property type="component" value="Unassembled WGS sequence"/>
</dbReference>
<dbReference type="InterPro" id="IPR027268">
    <property type="entry name" value="Peptidase_M4/M1_CTD_sf"/>
</dbReference>
<keyword evidence="1" id="KW-0645">Protease</keyword>
<sequence>MITGLALFAVVLPPGVAGAAPRAAEVVPRSGALPSYISPAEQARLLADATAAREGTANRLGLGVKERLVARSVLKDMDGTLHTRYERTYDGLPVLGGDLVVHTAPSGRMKGVTRASKDRIAVPGTKPVRNAGSAGAFSVRAAEAAGTEGAVVGRAPRKVVWAAGDGRPVLAWETVVKGTQADGMPSELDVVTDATTGAELNRREAVVNAIGTGAPRNTGAEPAKAGRVEGRGVGHSRHSGRVELGTSRYGSLYTLTDNARGGHRTYDLMNDQSGQGNGGRLVTDTDNVWGDGTSANRQTDAVDAAYGAQVTWDYFAEVHQRYGVRNDGDGASSKVHQTNSRGAYWYDSCFCLVYGESGTTPYTSIDMAAHGMASGLVAATTNFSYYGESGGIAAATRDIFAAAVEFHAGNPRDPGDYLTGENVDQGGLNHRYRQMDRPSKQIRGTDYWHPRISSSQHGVYMAGPATHWFYLLSEGDGAKTVNGVAYDSPTHDGLPVTPIGRAAAERIWYRALTVHMTSSTDYLGARAATLAAAADLYGASSQTYRKVAEAWGAVNVGTRPGGSPRPVGPSFENTANYPLPADASTAESPITVTGVPGKAPNILLVDVNVVDSGQLMELVAPDGSTYPLVNGFSLEGSPSISTSGVDASAETANGTWKLRVRGSGYYSGYIDSWKLTF</sequence>
<comment type="caution">
    <text evidence="10">The sequence shown here is derived from an EMBL/GenBank/DDBJ whole genome shotgun (WGS) entry which is preliminary data.</text>
</comment>
<dbReference type="AlphaFoldDB" id="A0A918V2L5"/>
<accession>A0A918V2L5</accession>
<keyword evidence="11" id="KW-1185">Reference proteome</keyword>
<dbReference type="PROSITE" id="PS51829">
    <property type="entry name" value="P_HOMO_B"/>
    <property type="match status" value="1"/>
</dbReference>
<dbReference type="InterPro" id="IPR002884">
    <property type="entry name" value="P_dom"/>
</dbReference>
<dbReference type="Pfam" id="PF07504">
    <property type="entry name" value="FTP"/>
    <property type="match status" value="1"/>
</dbReference>
<evidence type="ECO:0000256" key="7">
    <source>
        <dbReference type="SAM" id="MobiDB-lite"/>
    </source>
</evidence>
<gene>
    <name evidence="10" type="ORF">GCM10010387_65540</name>
</gene>
<dbReference type="SUPFAM" id="SSF55486">
    <property type="entry name" value="Metalloproteases ('zincins'), catalytic domain"/>
    <property type="match status" value="1"/>
</dbReference>
<protein>
    <submittedName>
        <fullName evidence="10">Peptidase M4</fullName>
    </submittedName>
</protein>
<evidence type="ECO:0000256" key="5">
    <source>
        <dbReference type="ARBA" id="ARBA00022833"/>
    </source>
</evidence>
<organism evidence="10 11">
    <name type="scientific">Streptomyces inusitatus</name>
    <dbReference type="NCBI Taxonomy" id="68221"/>
    <lineage>
        <taxon>Bacteria</taxon>
        <taxon>Bacillati</taxon>
        <taxon>Actinomycetota</taxon>
        <taxon>Actinomycetes</taxon>
        <taxon>Kitasatosporales</taxon>
        <taxon>Streptomycetaceae</taxon>
        <taxon>Streptomyces</taxon>
    </lineage>
</organism>
<dbReference type="InterPro" id="IPR011096">
    <property type="entry name" value="FTP_domain"/>
</dbReference>
<dbReference type="Gene3D" id="3.10.170.10">
    <property type="match status" value="1"/>
</dbReference>
<name>A0A918V2L5_9ACTN</name>
<keyword evidence="2" id="KW-0479">Metal-binding</keyword>
<dbReference type="Pfam" id="PF01483">
    <property type="entry name" value="P_proprotein"/>
    <property type="match status" value="1"/>
</dbReference>
<evidence type="ECO:0000256" key="4">
    <source>
        <dbReference type="ARBA" id="ARBA00022801"/>
    </source>
</evidence>
<evidence type="ECO:0000313" key="11">
    <source>
        <dbReference type="Proteomes" id="UP000630936"/>
    </source>
</evidence>
<keyword evidence="6" id="KW-0482">Metalloprotease</keyword>
<keyword evidence="4" id="KW-0378">Hydrolase</keyword>
<dbReference type="GO" id="GO:0004252">
    <property type="term" value="F:serine-type endopeptidase activity"/>
    <property type="evidence" value="ECO:0007669"/>
    <property type="project" value="InterPro"/>
</dbReference>
<evidence type="ECO:0000256" key="6">
    <source>
        <dbReference type="ARBA" id="ARBA00023049"/>
    </source>
</evidence>
<evidence type="ECO:0000256" key="3">
    <source>
        <dbReference type="ARBA" id="ARBA00022729"/>
    </source>
</evidence>
<feature type="domain" description="P/Homo B" evidence="9">
    <location>
        <begin position="558"/>
        <end position="677"/>
    </location>
</feature>
<dbReference type="InterPro" id="IPR013856">
    <property type="entry name" value="Peptidase_M4_domain"/>
</dbReference>
<dbReference type="Gene3D" id="3.10.450.490">
    <property type="match status" value="1"/>
</dbReference>
<dbReference type="SUPFAM" id="SSF49785">
    <property type="entry name" value="Galactose-binding domain-like"/>
    <property type="match status" value="1"/>
</dbReference>
<feature type="signal peptide" evidence="8">
    <location>
        <begin position="1"/>
        <end position="19"/>
    </location>
</feature>
<evidence type="ECO:0000256" key="1">
    <source>
        <dbReference type="ARBA" id="ARBA00022670"/>
    </source>
</evidence>
<evidence type="ECO:0000259" key="9">
    <source>
        <dbReference type="PROSITE" id="PS51829"/>
    </source>
</evidence>
<dbReference type="Pfam" id="PF01447">
    <property type="entry name" value="Peptidase_M4"/>
    <property type="match status" value="1"/>
</dbReference>
<dbReference type="Pfam" id="PF02868">
    <property type="entry name" value="Peptidase_M4_C"/>
    <property type="match status" value="1"/>
</dbReference>
<dbReference type="InterPro" id="IPR008979">
    <property type="entry name" value="Galactose-bd-like_sf"/>
</dbReference>
<evidence type="ECO:0000256" key="2">
    <source>
        <dbReference type="ARBA" id="ARBA00022723"/>
    </source>
</evidence>
<keyword evidence="3 8" id="KW-0732">Signal</keyword>
<dbReference type="GO" id="GO:0046872">
    <property type="term" value="F:metal ion binding"/>
    <property type="evidence" value="ECO:0007669"/>
    <property type="project" value="UniProtKB-KW"/>
</dbReference>
<dbReference type="PANTHER" id="PTHR33794:SF1">
    <property type="entry name" value="BACILLOLYSIN"/>
    <property type="match status" value="1"/>
</dbReference>
<dbReference type="EMBL" id="BMWG01000036">
    <property type="protein sequence ID" value="GGZ63049.1"/>
    <property type="molecule type" value="Genomic_DNA"/>
</dbReference>
<feature type="region of interest" description="Disordered" evidence="7">
    <location>
        <begin position="212"/>
        <end position="241"/>
    </location>
</feature>
<feature type="chain" id="PRO_5036973318" evidence="8">
    <location>
        <begin position="20"/>
        <end position="677"/>
    </location>
</feature>
<dbReference type="GO" id="GO:0004222">
    <property type="term" value="F:metalloendopeptidase activity"/>
    <property type="evidence" value="ECO:0007669"/>
    <property type="project" value="InterPro"/>
</dbReference>
<dbReference type="GO" id="GO:0006508">
    <property type="term" value="P:proteolysis"/>
    <property type="evidence" value="ECO:0007669"/>
    <property type="project" value="UniProtKB-KW"/>
</dbReference>
<dbReference type="PANTHER" id="PTHR33794">
    <property type="entry name" value="BACILLOLYSIN"/>
    <property type="match status" value="1"/>
</dbReference>
<reference evidence="10" key="2">
    <citation type="submission" date="2020-09" db="EMBL/GenBank/DDBJ databases">
        <authorList>
            <person name="Sun Q."/>
            <person name="Ohkuma M."/>
        </authorList>
    </citation>
    <scope>NUCLEOTIDE SEQUENCE</scope>
    <source>
        <strain evidence="10">JCM 4988</strain>
    </source>
</reference>
<proteinExistence type="predicted"/>
<dbReference type="Gene3D" id="1.10.390.10">
    <property type="entry name" value="Neutral Protease Domain 2"/>
    <property type="match status" value="1"/>
</dbReference>
<evidence type="ECO:0000256" key="8">
    <source>
        <dbReference type="SAM" id="SignalP"/>
    </source>
</evidence>
<dbReference type="InterPro" id="IPR050728">
    <property type="entry name" value="Zinc_Metalloprotease_M4"/>
</dbReference>
<keyword evidence="5" id="KW-0862">Zinc</keyword>
<evidence type="ECO:0000313" key="10">
    <source>
        <dbReference type="EMBL" id="GGZ63049.1"/>
    </source>
</evidence>
<reference evidence="10" key="1">
    <citation type="journal article" date="2014" name="Int. J. Syst. Evol. Microbiol.">
        <title>Complete genome sequence of Corynebacterium casei LMG S-19264T (=DSM 44701T), isolated from a smear-ripened cheese.</title>
        <authorList>
            <consortium name="US DOE Joint Genome Institute (JGI-PGF)"/>
            <person name="Walter F."/>
            <person name="Albersmeier A."/>
            <person name="Kalinowski J."/>
            <person name="Ruckert C."/>
        </authorList>
    </citation>
    <scope>NUCLEOTIDE SEQUENCE</scope>
    <source>
        <strain evidence="10">JCM 4988</strain>
    </source>
</reference>
<dbReference type="InterPro" id="IPR001570">
    <property type="entry name" value="Peptidase_M4_C_domain"/>
</dbReference>